<dbReference type="OrthoDB" id="5874059at2759"/>
<gene>
    <name evidence="1" type="ORF">EVAR_98495_1</name>
</gene>
<dbReference type="AlphaFoldDB" id="A0A4C2AG27"/>
<dbReference type="Proteomes" id="UP000299102">
    <property type="component" value="Unassembled WGS sequence"/>
</dbReference>
<proteinExistence type="predicted"/>
<accession>A0A4C2AG27</accession>
<keyword evidence="2" id="KW-1185">Reference proteome</keyword>
<dbReference type="EMBL" id="BGZK01003057">
    <property type="protein sequence ID" value="GBP98059.1"/>
    <property type="molecule type" value="Genomic_DNA"/>
</dbReference>
<comment type="caution">
    <text evidence="1">The sequence shown here is derived from an EMBL/GenBank/DDBJ whole genome shotgun (WGS) entry which is preliminary data.</text>
</comment>
<evidence type="ECO:0000313" key="1">
    <source>
        <dbReference type="EMBL" id="GBP98059.1"/>
    </source>
</evidence>
<organism evidence="1 2">
    <name type="scientific">Eumeta variegata</name>
    <name type="common">Bagworm moth</name>
    <name type="synonym">Eumeta japonica</name>
    <dbReference type="NCBI Taxonomy" id="151549"/>
    <lineage>
        <taxon>Eukaryota</taxon>
        <taxon>Metazoa</taxon>
        <taxon>Ecdysozoa</taxon>
        <taxon>Arthropoda</taxon>
        <taxon>Hexapoda</taxon>
        <taxon>Insecta</taxon>
        <taxon>Pterygota</taxon>
        <taxon>Neoptera</taxon>
        <taxon>Endopterygota</taxon>
        <taxon>Lepidoptera</taxon>
        <taxon>Glossata</taxon>
        <taxon>Ditrysia</taxon>
        <taxon>Tineoidea</taxon>
        <taxon>Psychidae</taxon>
        <taxon>Oiketicinae</taxon>
        <taxon>Eumeta</taxon>
    </lineage>
</organism>
<reference evidence="1 2" key="1">
    <citation type="journal article" date="2019" name="Commun. Biol.">
        <title>The bagworm genome reveals a unique fibroin gene that provides high tensile strength.</title>
        <authorList>
            <person name="Kono N."/>
            <person name="Nakamura H."/>
            <person name="Ohtoshi R."/>
            <person name="Tomita M."/>
            <person name="Numata K."/>
            <person name="Arakawa K."/>
        </authorList>
    </citation>
    <scope>NUCLEOTIDE SEQUENCE [LARGE SCALE GENOMIC DNA]</scope>
</reference>
<name>A0A4C2AG27_EUMVA</name>
<sequence>MVIFSKPRKYPMVNNNKNKLGVFRMDVLIPAKVYTLDGEYLRSPLCSRRCLQLIMMLYRRHISVRNIDNDRWPCTAPKQACRFLWENEGPYTTLTAPAPLCRKRAQLEFAAARPLWNINYSIKCYSYTIRLFLFFAL</sequence>
<protein>
    <submittedName>
        <fullName evidence="1">Uncharacterized protein</fullName>
    </submittedName>
</protein>
<evidence type="ECO:0000313" key="2">
    <source>
        <dbReference type="Proteomes" id="UP000299102"/>
    </source>
</evidence>